<name>A0ABS9KDY4_9BACT</name>
<evidence type="ECO:0000313" key="2">
    <source>
        <dbReference type="Proteomes" id="UP001165366"/>
    </source>
</evidence>
<dbReference type="GO" id="GO:0016787">
    <property type="term" value="F:hydrolase activity"/>
    <property type="evidence" value="ECO:0007669"/>
    <property type="project" value="UniProtKB-KW"/>
</dbReference>
<dbReference type="RefSeq" id="WP_237854343.1">
    <property type="nucleotide sequence ID" value="NZ_JAKLWS010000012.1"/>
</dbReference>
<reference evidence="1" key="1">
    <citation type="submission" date="2022-01" db="EMBL/GenBank/DDBJ databases">
        <authorList>
            <person name="Wang Y."/>
        </authorList>
    </citation>
    <scope>NUCLEOTIDE SEQUENCE</scope>
    <source>
        <strain evidence="1">WB101</strain>
    </source>
</reference>
<reference evidence="1" key="2">
    <citation type="submission" date="2024-05" db="EMBL/GenBank/DDBJ databases">
        <title>Rhodohalobacter halophilus gen. nov., sp. nov., a moderately halophilic member of the family Balneolaceae.</title>
        <authorList>
            <person name="Xia J."/>
        </authorList>
    </citation>
    <scope>NUCLEOTIDE SEQUENCE</scope>
    <source>
        <strain evidence="1">WB101</strain>
    </source>
</reference>
<dbReference type="SUPFAM" id="SSF51445">
    <property type="entry name" value="(Trans)glycosidases"/>
    <property type="match status" value="2"/>
</dbReference>
<gene>
    <name evidence="1" type="ORF">L6773_10880</name>
</gene>
<accession>A0ABS9KDY4</accession>
<dbReference type="PROSITE" id="PS51257">
    <property type="entry name" value="PROKAR_LIPOPROTEIN"/>
    <property type="match status" value="1"/>
</dbReference>
<keyword evidence="2" id="KW-1185">Reference proteome</keyword>
<comment type="caution">
    <text evidence="1">The sequence shown here is derived from an EMBL/GenBank/DDBJ whole genome shotgun (WGS) entry which is preliminary data.</text>
</comment>
<sequence length="374" mass="43040">MRMIVFPSLYVKRTLLLVLIALVGIISCQESKSTVQTNERPFIKGVYGNPGSLLEAGYAFDELGLNAIFVRSISLNDNLYETANKQNAAVFVEFPTLNGRNYVEEHPEAWPIDKTGNPAPPADWFMGVCPTDPDFKEYRSNQLRNILSNYEVGGIFLDYVHWHAQFETADPILPETCFCDRCTRTFADHYNLNIPESDIATRADWILENADPSWREWRNIVLNEWMIDMKTIVKEKQPDALVGIFYCSWFPEDHDGALYNTLGIDVEAFAEIADVLSPMMFHKMKEREPEWVSDYTTWLGERIESAVEEKPLVWPIVQAHDSPVEVSPVEFRQVMIEGSKPPSTGIMMFSDRSLLDNREKIDVMREYYHSLDED</sequence>
<proteinExistence type="predicted"/>
<dbReference type="InterPro" id="IPR017853">
    <property type="entry name" value="GH"/>
</dbReference>
<dbReference type="Gene3D" id="3.20.20.80">
    <property type="entry name" value="Glycosidases"/>
    <property type="match status" value="1"/>
</dbReference>
<keyword evidence="1" id="KW-0378">Hydrolase</keyword>
<evidence type="ECO:0000313" key="1">
    <source>
        <dbReference type="EMBL" id="MCG2589074.1"/>
    </source>
</evidence>
<dbReference type="Proteomes" id="UP001165366">
    <property type="component" value="Unassembled WGS sequence"/>
</dbReference>
<dbReference type="EMBL" id="JAKLWS010000012">
    <property type="protein sequence ID" value="MCG2589074.1"/>
    <property type="molecule type" value="Genomic_DNA"/>
</dbReference>
<protein>
    <submittedName>
        <fullName evidence="1">Glycoside hydrolase family 15 protein</fullName>
    </submittedName>
</protein>
<organism evidence="1 2">
    <name type="scientific">Rhodohalobacter sulfatireducens</name>
    <dbReference type="NCBI Taxonomy" id="2911366"/>
    <lineage>
        <taxon>Bacteria</taxon>
        <taxon>Pseudomonadati</taxon>
        <taxon>Balneolota</taxon>
        <taxon>Balneolia</taxon>
        <taxon>Balneolales</taxon>
        <taxon>Balneolaceae</taxon>
        <taxon>Rhodohalobacter</taxon>
    </lineage>
</organism>